<accession>A0AAD1ZXB5</accession>
<keyword evidence="4" id="KW-1185">Reference proteome</keyword>
<dbReference type="EMBL" id="OU503049">
    <property type="protein sequence ID" value="CAI9776256.1"/>
    <property type="molecule type" value="Genomic_DNA"/>
</dbReference>
<dbReference type="InterPro" id="IPR029058">
    <property type="entry name" value="AB_hydrolase_fold"/>
</dbReference>
<evidence type="ECO:0000313" key="3">
    <source>
        <dbReference type="EMBL" id="CAI9776256.1"/>
    </source>
</evidence>
<dbReference type="CDD" id="cd00519">
    <property type="entry name" value="Lipase_3"/>
    <property type="match status" value="1"/>
</dbReference>
<dbReference type="Proteomes" id="UP000834106">
    <property type="component" value="Chromosome 14"/>
</dbReference>
<proteinExistence type="predicted"/>
<reference evidence="3" key="1">
    <citation type="submission" date="2023-05" db="EMBL/GenBank/DDBJ databases">
        <authorList>
            <person name="Huff M."/>
        </authorList>
    </citation>
    <scope>NUCLEOTIDE SEQUENCE</scope>
</reference>
<dbReference type="InterPro" id="IPR051218">
    <property type="entry name" value="Sec_MonoDiacylglyc_Lipase"/>
</dbReference>
<dbReference type="PANTHER" id="PTHR45856:SF11">
    <property type="entry name" value="FUNGAL LIPASE-LIKE DOMAIN-CONTAINING PROTEIN"/>
    <property type="match status" value="1"/>
</dbReference>
<sequence>MTPRSRPRRSRALTMNKWMTLQIGGAEEKRMERRGWMIVAIVICLIVNSSGRELKVEVKHTHHHRHHHHMATYNHTLARILVEYASAVYLSDLTELFTWTCSRCNHLTKGFEIIDLIIDVKRCLQAFVGVAKDLNAIVIAFRGTQESSIQNWVEDLYWKQLDIDYPGIDNAMVHHGFYSAYYNTTLQPGVVNAVEKAMDLYGKIDIIVTGHSMGGAIAGFCGLDLSLALGEQNVQVMTFGQPRIGNAAFASYYSQVVPNTIRVTNGHDIVPHLPPYYHYFPQKTYHHFPREVWLYSIGFGSFSYAVEKVCDNSGEDPTCSRSVAGNSIPDHMTYYGVQMGCETSGTCKIIMDPRISAFVRKDLDGNLVLSRVPFAPDLKLITELADQGSAL</sequence>
<dbReference type="GO" id="GO:0006629">
    <property type="term" value="P:lipid metabolic process"/>
    <property type="evidence" value="ECO:0007669"/>
    <property type="project" value="InterPro"/>
</dbReference>
<dbReference type="GO" id="GO:0016787">
    <property type="term" value="F:hydrolase activity"/>
    <property type="evidence" value="ECO:0007669"/>
    <property type="project" value="UniProtKB-KW"/>
</dbReference>
<dbReference type="Gene3D" id="3.40.50.1820">
    <property type="entry name" value="alpha/beta hydrolase"/>
    <property type="match status" value="1"/>
</dbReference>
<gene>
    <name evidence="3" type="ORF">FPE_LOCUS23686</name>
</gene>
<organism evidence="3 4">
    <name type="scientific">Fraxinus pennsylvanica</name>
    <dbReference type="NCBI Taxonomy" id="56036"/>
    <lineage>
        <taxon>Eukaryota</taxon>
        <taxon>Viridiplantae</taxon>
        <taxon>Streptophyta</taxon>
        <taxon>Embryophyta</taxon>
        <taxon>Tracheophyta</taxon>
        <taxon>Spermatophyta</taxon>
        <taxon>Magnoliopsida</taxon>
        <taxon>eudicotyledons</taxon>
        <taxon>Gunneridae</taxon>
        <taxon>Pentapetalae</taxon>
        <taxon>asterids</taxon>
        <taxon>lamiids</taxon>
        <taxon>Lamiales</taxon>
        <taxon>Oleaceae</taxon>
        <taxon>Oleeae</taxon>
        <taxon>Fraxinus</taxon>
    </lineage>
</organism>
<dbReference type="InterPro" id="IPR002921">
    <property type="entry name" value="Fungal_lipase-type"/>
</dbReference>
<dbReference type="Pfam" id="PF01764">
    <property type="entry name" value="Lipase_3"/>
    <property type="match status" value="1"/>
</dbReference>
<feature type="domain" description="Fungal lipase-type" evidence="2">
    <location>
        <begin position="138"/>
        <end position="276"/>
    </location>
</feature>
<evidence type="ECO:0000259" key="2">
    <source>
        <dbReference type="Pfam" id="PF01764"/>
    </source>
</evidence>
<evidence type="ECO:0000313" key="4">
    <source>
        <dbReference type="Proteomes" id="UP000834106"/>
    </source>
</evidence>
<keyword evidence="1" id="KW-0378">Hydrolase</keyword>
<evidence type="ECO:0000256" key="1">
    <source>
        <dbReference type="ARBA" id="ARBA00022801"/>
    </source>
</evidence>
<dbReference type="SUPFAM" id="SSF53474">
    <property type="entry name" value="alpha/beta-Hydrolases"/>
    <property type="match status" value="1"/>
</dbReference>
<dbReference type="AlphaFoldDB" id="A0AAD1ZXB5"/>
<protein>
    <recommendedName>
        <fullName evidence="2">Fungal lipase-type domain-containing protein</fullName>
    </recommendedName>
</protein>
<dbReference type="PANTHER" id="PTHR45856">
    <property type="entry name" value="ALPHA/BETA-HYDROLASES SUPERFAMILY PROTEIN"/>
    <property type="match status" value="1"/>
</dbReference>
<name>A0AAD1ZXB5_9LAMI</name>